<feature type="region of interest" description="Disordered" evidence="8">
    <location>
        <begin position="1007"/>
        <end position="1071"/>
    </location>
</feature>
<dbReference type="CDD" id="cd05117">
    <property type="entry name" value="STKc_CAMK"/>
    <property type="match status" value="1"/>
</dbReference>
<feature type="compositionally biased region" description="Basic and acidic residues" evidence="8">
    <location>
        <begin position="959"/>
        <end position="981"/>
    </location>
</feature>
<dbReference type="Pfam" id="PF00069">
    <property type="entry name" value="Pkinase"/>
    <property type="match status" value="1"/>
</dbReference>
<evidence type="ECO:0000256" key="2">
    <source>
        <dbReference type="ARBA" id="ARBA00022527"/>
    </source>
</evidence>
<feature type="compositionally biased region" description="Polar residues" evidence="8">
    <location>
        <begin position="1"/>
        <end position="10"/>
    </location>
</feature>
<reference evidence="11" key="1">
    <citation type="submission" date="2021-01" db="EMBL/GenBank/DDBJ databases">
        <authorList>
            <person name="Corre E."/>
            <person name="Pelletier E."/>
            <person name="Niang G."/>
            <person name="Scheremetjew M."/>
            <person name="Finn R."/>
            <person name="Kale V."/>
            <person name="Holt S."/>
            <person name="Cochrane G."/>
            <person name="Meng A."/>
            <person name="Brown T."/>
            <person name="Cohen L."/>
        </authorList>
    </citation>
    <scope>NUCLEOTIDE SEQUENCE</scope>
    <source>
        <strain evidence="11">GSO104</strain>
    </source>
</reference>
<feature type="compositionally biased region" description="Basic residues" evidence="8">
    <location>
        <begin position="92"/>
        <end position="103"/>
    </location>
</feature>
<feature type="domain" description="Protein kinase" evidence="9">
    <location>
        <begin position="147"/>
        <end position="411"/>
    </location>
</feature>
<dbReference type="InterPro" id="IPR008271">
    <property type="entry name" value="Ser/Thr_kinase_AS"/>
</dbReference>
<evidence type="ECO:0008006" key="12">
    <source>
        <dbReference type="Google" id="ProtNLM"/>
    </source>
</evidence>
<evidence type="ECO:0000256" key="7">
    <source>
        <dbReference type="ARBA" id="ARBA00024334"/>
    </source>
</evidence>
<feature type="compositionally biased region" description="Basic residues" evidence="8">
    <location>
        <begin position="913"/>
        <end position="924"/>
    </location>
</feature>
<feature type="domain" description="EF-hand" evidence="10">
    <location>
        <begin position="535"/>
        <end position="570"/>
    </location>
</feature>
<dbReference type="SUPFAM" id="SSF56112">
    <property type="entry name" value="Protein kinase-like (PK-like)"/>
    <property type="match status" value="1"/>
</dbReference>
<keyword evidence="3" id="KW-0808">Transferase</keyword>
<name>A0A7S4VR08_9STRA</name>
<comment type="cofactor">
    <cofactor evidence="1">
        <name>Mg(2+)</name>
        <dbReference type="ChEBI" id="CHEBI:18420"/>
    </cofactor>
</comment>
<dbReference type="GO" id="GO:0005524">
    <property type="term" value="F:ATP binding"/>
    <property type="evidence" value="ECO:0007669"/>
    <property type="project" value="UniProtKB-KW"/>
</dbReference>
<keyword evidence="4" id="KW-0547">Nucleotide-binding</keyword>
<evidence type="ECO:0000256" key="6">
    <source>
        <dbReference type="ARBA" id="ARBA00022840"/>
    </source>
</evidence>
<organism evidence="11">
    <name type="scientific">Ditylum brightwellii</name>
    <dbReference type="NCBI Taxonomy" id="49249"/>
    <lineage>
        <taxon>Eukaryota</taxon>
        <taxon>Sar</taxon>
        <taxon>Stramenopiles</taxon>
        <taxon>Ochrophyta</taxon>
        <taxon>Bacillariophyta</taxon>
        <taxon>Mediophyceae</taxon>
        <taxon>Lithodesmiophycidae</taxon>
        <taxon>Lithodesmiales</taxon>
        <taxon>Lithodesmiaceae</taxon>
        <taxon>Ditylum</taxon>
    </lineage>
</organism>
<evidence type="ECO:0000256" key="5">
    <source>
        <dbReference type="ARBA" id="ARBA00022777"/>
    </source>
</evidence>
<dbReference type="InterPro" id="IPR002048">
    <property type="entry name" value="EF_hand_dom"/>
</dbReference>
<evidence type="ECO:0000256" key="4">
    <source>
        <dbReference type="ARBA" id="ARBA00022741"/>
    </source>
</evidence>
<dbReference type="InterPro" id="IPR000719">
    <property type="entry name" value="Prot_kinase_dom"/>
</dbReference>
<sequence>MGTCSSQQVVEVSLPHDNEHEIKESTTQGAGKTRPEEEKEENTPACPTDDFTNDEENGSDASMGSSVRFSPTNTPSGASTPTNHMNDDSSHHSHGSNKNRKHLGHSESKVGLGEMIDNKKEEGDLKNGMVHIEVPYGKPIEEVYEGVHDGPILGQGIAGQVRLITHRTTGVQYAVKCLDLCLVDTEEGLQQLREEIYIMCQLDHPNIVRLEEVYESEMEIYLVQELCLGGELFDRLDEQPDYHYTEAQCARLVKQMLGAVRYIHEKGIIHRDLKLENFLFSNTSAESELKMIDFGLGKHFQLGEVHHEAVGTPYTVAPEVIRGAYDERCDVWAIGVITYLLLSGEPPFGGCGGPETLVEVRSNILRGTFVFEPEDIWDNVSEQAKKFIQTLLVPDPCSRPTAGQAQQSTWMQEWVNSTIAHKDRTLNPNVVGALVNFKDYSDMRKLLCEVLSFTLLPDQIEDLRDEFEKMDIDGSGEISLPTLKKVLMANAVQGSLGALTEAEVEGIFDAMRVRKTETTIHWHEFIAAGLSQCKVDDRNLKLAFDRLDSEHKGYITFKNMMDLMGHDPDMTEGTMQRIWGDSMGSGNFKDARITYDAFLLLMKGQTLDGARLIPGANGPLHTVAETSSLQEEKTTPLNESKHETSAVATTDEGSASILLGDNNVLVAGGHINESKLARQPSLEEYERRLSMGSICSVDPGYTRPSISISAPNTPHLVRNAIVPDNLPELNINMSMEEEEEDEFLSAEIDKSIEQCLLMPLSGQEAGTKFSLTSQSSLATQLRLEQFTRGRSKSVDEQDDDRQDLEDERQFIHSEFHDPYNNKFLSTGQKKRYQVHRQMRLSVLESSKLLEEEQFRRARETLEAQRLAEKKASGVRVGAGLVMVHGQELSSEYVKKFLRQKQKEQLVQVDKANRRGGRGRRSRKKTISDIGGMLSSPPPDELLMDASQISASDPLRHKKAQMEAEKVKPPIQSRLEKNKDPVIEISQIREPTTPGVFRKTKWDPFILSSPALQNMKKSPRGEQSPRGVGATIPSSNRLEKLEPQIQNSSEQHKLSSSLNSNKPLDWPPAPPF</sequence>
<dbReference type="EMBL" id="HBNS01012278">
    <property type="protein sequence ID" value="CAE4597722.1"/>
    <property type="molecule type" value="Transcribed_RNA"/>
</dbReference>
<dbReference type="Gene3D" id="1.10.238.10">
    <property type="entry name" value="EF-hand"/>
    <property type="match status" value="1"/>
</dbReference>
<dbReference type="PROSITE" id="PS50011">
    <property type="entry name" value="PROTEIN_KINASE_DOM"/>
    <property type="match status" value="1"/>
</dbReference>
<evidence type="ECO:0000256" key="8">
    <source>
        <dbReference type="SAM" id="MobiDB-lite"/>
    </source>
</evidence>
<proteinExistence type="inferred from homology"/>
<dbReference type="PROSITE" id="PS50222">
    <property type="entry name" value="EF_HAND_2"/>
    <property type="match status" value="2"/>
</dbReference>
<protein>
    <recommendedName>
        <fullName evidence="12">Calmodulin</fullName>
    </recommendedName>
</protein>
<dbReference type="FunFam" id="1.10.238.10:FF:000788">
    <property type="entry name" value="Predicted protein"/>
    <property type="match status" value="1"/>
</dbReference>
<evidence type="ECO:0000256" key="3">
    <source>
        <dbReference type="ARBA" id="ARBA00022679"/>
    </source>
</evidence>
<dbReference type="PANTHER" id="PTHR24349">
    <property type="entry name" value="SERINE/THREONINE-PROTEIN KINASE"/>
    <property type="match status" value="1"/>
</dbReference>
<dbReference type="GO" id="GO:0004674">
    <property type="term" value="F:protein serine/threonine kinase activity"/>
    <property type="evidence" value="ECO:0007669"/>
    <property type="project" value="UniProtKB-KW"/>
</dbReference>
<keyword evidence="2" id="KW-0723">Serine/threonine-protein kinase</keyword>
<comment type="similarity">
    <text evidence="7">Belongs to the protein kinase superfamily. Ser/Thr protein kinase family. CDPK subfamily.</text>
</comment>
<accession>A0A7S4VR08</accession>
<evidence type="ECO:0000313" key="11">
    <source>
        <dbReference type="EMBL" id="CAE4597722.1"/>
    </source>
</evidence>
<dbReference type="PROSITE" id="PS00108">
    <property type="entry name" value="PROTEIN_KINASE_ST"/>
    <property type="match status" value="1"/>
</dbReference>
<evidence type="ECO:0000259" key="10">
    <source>
        <dbReference type="PROSITE" id="PS50222"/>
    </source>
</evidence>
<feature type="compositionally biased region" description="Basic and acidic residues" evidence="8">
    <location>
        <begin position="14"/>
        <end position="24"/>
    </location>
</feature>
<evidence type="ECO:0000259" key="9">
    <source>
        <dbReference type="PROSITE" id="PS50011"/>
    </source>
</evidence>
<dbReference type="SMART" id="SM00220">
    <property type="entry name" value="S_TKc"/>
    <property type="match status" value="1"/>
</dbReference>
<dbReference type="InterPro" id="IPR050205">
    <property type="entry name" value="CDPK_Ser/Thr_kinases"/>
</dbReference>
<dbReference type="AlphaFoldDB" id="A0A7S4VR08"/>
<dbReference type="Gene3D" id="1.10.510.10">
    <property type="entry name" value="Transferase(Phosphotransferase) domain 1"/>
    <property type="match status" value="1"/>
</dbReference>
<dbReference type="SMART" id="SM00054">
    <property type="entry name" value="EFh"/>
    <property type="match status" value="2"/>
</dbReference>
<gene>
    <name evidence="11" type="ORF">DBRI00130_LOCUS9911</name>
</gene>
<dbReference type="InterPro" id="IPR011992">
    <property type="entry name" value="EF-hand-dom_pair"/>
</dbReference>
<keyword evidence="5" id="KW-0418">Kinase</keyword>
<feature type="region of interest" description="Disordered" evidence="8">
    <location>
        <begin position="1"/>
        <end position="109"/>
    </location>
</feature>
<feature type="domain" description="EF-hand" evidence="10">
    <location>
        <begin position="458"/>
        <end position="493"/>
    </location>
</feature>
<evidence type="ECO:0000256" key="1">
    <source>
        <dbReference type="ARBA" id="ARBA00001946"/>
    </source>
</evidence>
<dbReference type="InterPro" id="IPR011009">
    <property type="entry name" value="Kinase-like_dom_sf"/>
</dbReference>
<dbReference type="SUPFAM" id="SSF47473">
    <property type="entry name" value="EF-hand"/>
    <property type="match status" value="1"/>
</dbReference>
<feature type="compositionally biased region" description="Polar residues" evidence="8">
    <location>
        <begin position="59"/>
        <end position="82"/>
    </location>
</feature>
<feature type="region of interest" description="Disordered" evidence="8">
    <location>
        <begin position="910"/>
        <end position="986"/>
    </location>
</feature>
<dbReference type="GO" id="GO:0005509">
    <property type="term" value="F:calcium ion binding"/>
    <property type="evidence" value="ECO:0007669"/>
    <property type="project" value="InterPro"/>
</dbReference>
<keyword evidence="6" id="KW-0067">ATP-binding</keyword>
<dbReference type="Gene3D" id="3.30.200.20">
    <property type="entry name" value="Phosphorylase Kinase, domain 1"/>
    <property type="match status" value="1"/>
</dbReference>